<accession>A0ABD2Q9F1</accession>
<dbReference type="Proteomes" id="UP001626550">
    <property type="component" value="Unassembled WGS sequence"/>
</dbReference>
<organism evidence="1 2">
    <name type="scientific">Cichlidogyrus casuarinus</name>
    <dbReference type="NCBI Taxonomy" id="1844966"/>
    <lineage>
        <taxon>Eukaryota</taxon>
        <taxon>Metazoa</taxon>
        <taxon>Spiralia</taxon>
        <taxon>Lophotrochozoa</taxon>
        <taxon>Platyhelminthes</taxon>
        <taxon>Monogenea</taxon>
        <taxon>Monopisthocotylea</taxon>
        <taxon>Dactylogyridea</taxon>
        <taxon>Ancyrocephalidae</taxon>
        <taxon>Cichlidogyrus</taxon>
    </lineage>
</organism>
<comment type="caution">
    <text evidence="1">The sequence shown here is derived from an EMBL/GenBank/DDBJ whole genome shotgun (WGS) entry which is preliminary data.</text>
</comment>
<evidence type="ECO:0000313" key="2">
    <source>
        <dbReference type="Proteomes" id="UP001626550"/>
    </source>
</evidence>
<dbReference type="AlphaFoldDB" id="A0ABD2Q9F1"/>
<protein>
    <recommendedName>
        <fullName evidence="3">Sema domain-containing protein</fullName>
    </recommendedName>
</protein>
<proteinExistence type="predicted"/>
<gene>
    <name evidence="1" type="ORF">Ciccas_005522</name>
</gene>
<keyword evidence="2" id="KW-1185">Reference proteome</keyword>
<evidence type="ECO:0008006" key="3">
    <source>
        <dbReference type="Google" id="ProtNLM"/>
    </source>
</evidence>
<dbReference type="EMBL" id="JBJKFK010000654">
    <property type="protein sequence ID" value="KAL3315837.1"/>
    <property type="molecule type" value="Genomic_DNA"/>
</dbReference>
<evidence type="ECO:0000313" key="1">
    <source>
        <dbReference type="EMBL" id="KAL3315837.1"/>
    </source>
</evidence>
<name>A0ABD2Q9F1_9PLAT</name>
<reference evidence="1 2" key="1">
    <citation type="submission" date="2024-11" db="EMBL/GenBank/DDBJ databases">
        <title>Adaptive evolution of stress response genes in parasites aligns with host niche diversity.</title>
        <authorList>
            <person name="Hahn C."/>
            <person name="Resl P."/>
        </authorList>
    </citation>
    <scope>NUCLEOTIDE SEQUENCE [LARGE SCALE GENOMIC DNA]</scope>
    <source>
        <strain evidence="1">EGGRZ-B1_66</strain>
        <tissue evidence="1">Body</tissue>
    </source>
</reference>
<sequence>MELEKLFKLKHVTLIVTFSMFVLNYVLDFDYKLLPISVLLLKDIGSDDASTNPRIIQHIIFGDEIFLGLHHSAERYSSVRIFKLPGSVEMDEIYQCSSQNEECARSHHMYSEESLRLNKTALLNVIPFPSDEPPFAMNYFSYKIGNKATQSIETIIFGYSTQSHDR</sequence>